<name>A0A2W3ZWA2_9ENTE</name>
<evidence type="ECO:0000313" key="2">
    <source>
        <dbReference type="Proteomes" id="UP000249828"/>
    </source>
</evidence>
<keyword evidence="2" id="KW-1185">Reference proteome</keyword>
<dbReference type="EMBL" id="PIEU01000072">
    <property type="protein sequence ID" value="PZL73073.1"/>
    <property type="molecule type" value="Genomic_DNA"/>
</dbReference>
<comment type="caution">
    <text evidence="1">The sequence shown here is derived from an EMBL/GenBank/DDBJ whole genome shotgun (WGS) entry which is preliminary data.</text>
</comment>
<dbReference type="AlphaFoldDB" id="A0A2W3ZWA2"/>
<protein>
    <submittedName>
        <fullName evidence="1">Uncharacterized protein</fullName>
    </submittedName>
</protein>
<evidence type="ECO:0000313" key="1">
    <source>
        <dbReference type="EMBL" id="PZL73073.1"/>
    </source>
</evidence>
<dbReference type="RefSeq" id="WP_111247984.1">
    <property type="nucleotide sequence ID" value="NZ_PIEU01000072.1"/>
</dbReference>
<sequence>MTTYGEKIAYPKDNYDELLAKSAEIIDLPNELSDRSIQHFKEDYKEVAKRPTSAKAVEKKKVSQSLLGGFDSKQELKELYATIVDYTD</sequence>
<gene>
    <name evidence="1" type="ORF">CI088_09390</name>
</gene>
<dbReference type="Proteomes" id="UP000249828">
    <property type="component" value="Unassembled WGS sequence"/>
</dbReference>
<accession>A0A2W3ZWA2</accession>
<proteinExistence type="predicted"/>
<reference evidence="1 2" key="1">
    <citation type="submission" date="2017-11" db="EMBL/GenBank/DDBJ databases">
        <title>Draft genome sequence of Enterococcus plantarum TRW2 strain isolated from lettuce.</title>
        <authorList>
            <person name="Kim E.B."/>
            <person name="Marco M.L."/>
            <person name="Williams T.R."/>
            <person name="You I.H."/>
        </authorList>
    </citation>
    <scope>NUCLEOTIDE SEQUENCE [LARGE SCALE GENOMIC DNA]</scope>
    <source>
        <strain evidence="1 2">TRW2</strain>
    </source>
</reference>
<organism evidence="1 2">
    <name type="scientific">Enterococcus plantarum</name>
    <dbReference type="NCBI Taxonomy" id="1077675"/>
    <lineage>
        <taxon>Bacteria</taxon>
        <taxon>Bacillati</taxon>
        <taxon>Bacillota</taxon>
        <taxon>Bacilli</taxon>
        <taxon>Lactobacillales</taxon>
        <taxon>Enterococcaceae</taxon>
        <taxon>Enterococcus</taxon>
    </lineage>
</organism>